<gene>
    <name evidence="5" type="ORF">ACE1CA_30870</name>
</gene>
<keyword evidence="2" id="KW-0238">DNA-binding</keyword>
<evidence type="ECO:0000256" key="3">
    <source>
        <dbReference type="ARBA" id="ARBA00023172"/>
    </source>
</evidence>
<dbReference type="RefSeq" id="WP_413281209.1">
    <property type="nucleotide sequence ID" value="NZ_JBHFNT010000285.1"/>
</dbReference>
<dbReference type="InterPro" id="IPR013762">
    <property type="entry name" value="Integrase-like_cat_sf"/>
</dbReference>
<dbReference type="Proteomes" id="UP001576780">
    <property type="component" value="Unassembled WGS sequence"/>
</dbReference>
<protein>
    <submittedName>
        <fullName evidence="5">Tyrosine-type recombinase/integrase</fullName>
    </submittedName>
</protein>
<dbReference type="EMBL" id="JBHFNT010000285">
    <property type="protein sequence ID" value="MFB2838914.1"/>
    <property type="molecule type" value="Genomic_DNA"/>
</dbReference>
<sequence length="418" mass="46242">MKVNRHGQAKILSQREIQLIFSHGLDNDRDKTLFAVCLFSACRIREAVTLLTADVYTSSGIVRPQLIIRKSNTKGKLATRSIPVIEDLRRLLSSYYPKAGNPYLFPGRSNGHISHDSAARILRLACQQVGIIGASTHSFRRTALTQMSNAGIPLRVIQELSGHRNLEQLQRYLEVTDEQVLGAAATLSMLSPVASNVDKLESNDTVSYLKRVSDGQILSAYIGCSTKKLATEWEDLLKLWGCKAEARKSQRMSGAKWETKITNISLEQLETIARNHQHLYDGVPAGNVEYTKKLTSGQEKINENSSDLNQQLPQSDLPTEKSEISIEVKAAEDAEVILKGEQAKADILPNYSQPNQQKVFAGDLIRVKSNCHHKSAIGLTGVVTIASHTGCIAKFETIGNRWLTNDQIEIVKESKLVG</sequence>
<dbReference type="CDD" id="cd00397">
    <property type="entry name" value="DNA_BRE_C"/>
    <property type="match status" value="1"/>
</dbReference>
<reference evidence="5 6" key="1">
    <citation type="submission" date="2024-09" db="EMBL/GenBank/DDBJ databases">
        <title>Floridaenema gen nov. (Aerosakkonemataceae, Aerosakkonematales ord. nov., Cyanobacteria) from benthic tropical and subtropical fresh waters, with the description of four new species.</title>
        <authorList>
            <person name="Moretto J.A."/>
            <person name="Berthold D.E."/>
            <person name="Lefler F.W."/>
            <person name="Huang I.-S."/>
            <person name="Laughinghouse H. IV."/>
        </authorList>
    </citation>
    <scope>NUCLEOTIDE SEQUENCE [LARGE SCALE GENOMIC DNA]</scope>
    <source>
        <strain evidence="5 6">BLCC-F167</strain>
    </source>
</reference>
<dbReference type="PROSITE" id="PS51898">
    <property type="entry name" value="TYR_RECOMBINASE"/>
    <property type="match status" value="1"/>
</dbReference>
<comment type="similarity">
    <text evidence="1">Belongs to the 'phage' integrase family.</text>
</comment>
<keyword evidence="6" id="KW-1185">Reference proteome</keyword>
<dbReference type="InterPro" id="IPR050090">
    <property type="entry name" value="Tyrosine_recombinase_XerCD"/>
</dbReference>
<organism evidence="5 6">
    <name type="scientific">Floridaenema evergladense BLCC-F167</name>
    <dbReference type="NCBI Taxonomy" id="3153639"/>
    <lineage>
        <taxon>Bacteria</taxon>
        <taxon>Bacillati</taxon>
        <taxon>Cyanobacteriota</taxon>
        <taxon>Cyanophyceae</taxon>
        <taxon>Oscillatoriophycideae</taxon>
        <taxon>Aerosakkonematales</taxon>
        <taxon>Aerosakkonemataceae</taxon>
        <taxon>Floridanema</taxon>
        <taxon>Floridanema evergladense</taxon>
    </lineage>
</organism>
<dbReference type="InterPro" id="IPR011010">
    <property type="entry name" value="DNA_brk_join_enz"/>
</dbReference>
<evidence type="ECO:0000256" key="2">
    <source>
        <dbReference type="ARBA" id="ARBA00023125"/>
    </source>
</evidence>
<keyword evidence="3" id="KW-0233">DNA recombination</keyword>
<evidence type="ECO:0000313" key="6">
    <source>
        <dbReference type="Proteomes" id="UP001576780"/>
    </source>
</evidence>
<name>A0ABV4WUX1_9CYAN</name>
<accession>A0ABV4WUX1</accession>
<dbReference type="InterPro" id="IPR002104">
    <property type="entry name" value="Integrase_catalytic"/>
</dbReference>
<evidence type="ECO:0000256" key="1">
    <source>
        <dbReference type="ARBA" id="ARBA00008857"/>
    </source>
</evidence>
<evidence type="ECO:0000313" key="5">
    <source>
        <dbReference type="EMBL" id="MFB2838914.1"/>
    </source>
</evidence>
<dbReference type="SUPFAM" id="SSF56349">
    <property type="entry name" value="DNA breaking-rejoining enzymes"/>
    <property type="match status" value="1"/>
</dbReference>
<evidence type="ECO:0000259" key="4">
    <source>
        <dbReference type="PROSITE" id="PS51898"/>
    </source>
</evidence>
<comment type="caution">
    <text evidence="5">The sequence shown here is derived from an EMBL/GenBank/DDBJ whole genome shotgun (WGS) entry which is preliminary data.</text>
</comment>
<dbReference type="Pfam" id="PF00589">
    <property type="entry name" value="Phage_integrase"/>
    <property type="match status" value="1"/>
</dbReference>
<dbReference type="PANTHER" id="PTHR30349">
    <property type="entry name" value="PHAGE INTEGRASE-RELATED"/>
    <property type="match status" value="1"/>
</dbReference>
<dbReference type="Gene3D" id="1.10.443.10">
    <property type="entry name" value="Intergrase catalytic core"/>
    <property type="match status" value="1"/>
</dbReference>
<proteinExistence type="inferred from homology"/>
<dbReference type="PANTHER" id="PTHR30349:SF41">
    <property type="entry name" value="INTEGRASE_RECOMBINASE PROTEIN MJ0367-RELATED"/>
    <property type="match status" value="1"/>
</dbReference>
<feature type="domain" description="Tyr recombinase" evidence="4">
    <location>
        <begin position="7"/>
        <end position="186"/>
    </location>
</feature>